<evidence type="ECO:0000313" key="2">
    <source>
        <dbReference type="Proteomes" id="UP000290921"/>
    </source>
</evidence>
<dbReference type="Proteomes" id="UP000290921">
    <property type="component" value="Unassembled WGS sequence"/>
</dbReference>
<accession>A0A4Q0VF00</accession>
<evidence type="ECO:0008006" key="3">
    <source>
        <dbReference type="Google" id="ProtNLM"/>
    </source>
</evidence>
<organism evidence="1 2">
    <name type="scientific">Clostridium tetani</name>
    <dbReference type="NCBI Taxonomy" id="1513"/>
    <lineage>
        <taxon>Bacteria</taxon>
        <taxon>Bacillati</taxon>
        <taxon>Bacillota</taxon>
        <taxon>Clostridia</taxon>
        <taxon>Eubacteriales</taxon>
        <taxon>Clostridiaceae</taxon>
        <taxon>Clostridium</taxon>
    </lineage>
</organism>
<protein>
    <recommendedName>
        <fullName evidence="3">Lipoprotein</fullName>
    </recommendedName>
</protein>
<name>A0A4Q0VF00_CLOTA</name>
<evidence type="ECO:0000313" key="1">
    <source>
        <dbReference type="EMBL" id="RXI49347.1"/>
    </source>
</evidence>
<dbReference type="RefSeq" id="WP_129030064.1">
    <property type="nucleotide sequence ID" value="NZ_QMAP01000004.1"/>
</dbReference>
<comment type="caution">
    <text evidence="1">The sequence shown here is derived from an EMBL/GenBank/DDBJ whole genome shotgun (WGS) entry which is preliminary data.</text>
</comment>
<gene>
    <name evidence="1" type="ORF">DP130_04650</name>
</gene>
<dbReference type="AlphaFoldDB" id="A0A4Q0VF00"/>
<dbReference type="EMBL" id="QMAP01000004">
    <property type="protein sequence ID" value="RXI49347.1"/>
    <property type="molecule type" value="Genomic_DNA"/>
</dbReference>
<reference evidence="1 2" key="1">
    <citation type="submission" date="2018-06" db="EMBL/GenBank/DDBJ databases">
        <title>Genome conservation of Clostridium tetani.</title>
        <authorList>
            <person name="Bruggemann H."/>
            <person name="Popoff M.R."/>
        </authorList>
    </citation>
    <scope>NUCLEOTIDE SEQUENCE [LARGE SCALE GENOMIC DNA]</scope>
    <source>
        <strain evidence="1 2">2017.061</strain>
    </source>
</reference>
<sequence length="92" mass="10525">MAGILSLGLVACGNDFVPTNTKKEEVKEEQKKEEKKENMKIYKVGEEGSSGNWIIKVLDAKETNLMGNRNIISVIIWNNIKYYSKIYIIMKI</sequence>
<proteinExistence type="predicted"/>